<dbReference type="eggNOG" id="ENOG502S4C9">
    <property type="taxonomic scope" value="Eukaryota"/>
</dbReference>
<dbReference type="OrthoDB" id="5563033at2759"/>
<dbReference type="Proteomes" id="UP000009131">
    <property type="component" value="Unassembled WGS sequence"/>
</dbReference>
<sequence>MRFFRNKKGVGKRISAKSSVVSNPAEPITADAGGVRGPTRRPTELCYAVTPTCDKPRRSLARSEMWCLRYFLVLIVFLPFPSTPPLFLLLIIATLALHYRPCFYCTLLMLGLMASSCHWHLGLEPHQQQYMSSQDTAATNQTVRVLRTAPSAPVLNPHSLSTSNATNATQEATDDRRCWFNLNGGHLLAMPQESPVAHVEKPKEISSLASWMVNHSFAAPARIRMPDYLDLGPGLRLWLRAPAESS</sequence>
<dbReference type="HOGENOM" id="CLU_1129298_0_0_1"/>
<evidence type="ECO:0000256" key="2">
    <source>
        <dbReference type="ARBA" id="ARBA00022692"/>
    </source>
</evidence>
<evidence type="ECO:0000313" key="7">
    <source>
        <dbReference type="Proteomes" id="UP000009131"/>
    </source>
</evidence>
<comment type="subcellular location">
    <subcellularLocation>
        <location evidence="1">Membrane</location>
    </subcellularLocation>
</comment>
<reference evidence="6 7" key="1">
    <citation type="journal article" date="2011" name="J. Gen. Appl. Microbiol.">
        <title>Draft genome sequencing of the enigmatic basidiomycete Mixia osmundae.</title>
        <authorList>
            <person name="Nishida H."/>
            <person name="Nagatsuka Y."/>
            <person name="Sugiyama J."/>
        </authorList>
    </citation>
    <scope>NUCLEOTIDE SEQUENCE [LARGE SCALE GENOMIC DNA]</scope>
    <source>
        <strain evidence="7">CBS 9802 / IAM 14324 / JCM 22182 / KY 12970</strain>
    </source>
</reference>
<evidence type="ECO:0000256" key="1">
    <source>
        <dbReference type="ARBA" id="ARBA00004370"/>
    </source>
</evidence>
<keyword evidence="4 5" id="KW-0472">Membrane</keyword>
<name>G7DZ67_MIXOS</name>
<evidence type="ECO:0000313" key="6">
    <source>
        <dbReference type="EMBL" id="GAA95877.1"/>
    </source>
</evidence>
<dbReference type="EMBL" id="BABT02000067">
    <property type="protein sequence ID" value="GAA95877.1"/>
    <property type="molecule type" value="Genomic_DNA"/>
</dbReference>
<comment type="caution">
    <text evidence="6">The sequence shown here is derived from an EMBL/GenBank/DDBJ whole genome shotgun (WGS) entry which is preliminary data.</text>
</comment>
<evidence type="ECO:0000256" key="4">
    <source>
        <dbReference type="ARBA" id="ARBA00023136"/>
    </source>
</evidence>
<dbReference type="GO" id="GO:0016020">
    <property type="term" value="C:membrane"/>
    <property type="evidence" value="ECO:0007669"/>
    <property type="project" value="UniProtKB-SubCell"/>
</dbReference>
<dbReference type="SMART" id="SM01396">
    <property type="entry name" value="BC10"/>
    <property type="match status" value="1"/>
</dbReference>
<proteinExistence type="predicted"/>
<evidence type="ECO:0000256" key="3">
    <source>
        <dbReference type="ARBA" id="ARBA00022989"/>
    </source>
</evidence>
<organism evidence="6 7">
    <name type="scientific">Mixia osmundae (strain CBS 9802 / IAM 14324 / JCM 22182 / KY 12970)</name>
    <dbReference type="NCBI Taxonomy" id="764103"/>
    <lineage>
        <taxon>Eukaryota</taxon>
        <taxon>Fungi</taxon>
        <taxon>Dikarya</taxon>
        <taxon>Basidiomycota</taxon>
        <taxon>Pucciniomycotina</taxon>
        <taxon>Mixiomycetes</taxon>
        <taxon>Mixiales</taxon>
        <taxon>Mixiaceae</taxon>
        <taxon>Mixia</taxon>
    </lineage>
</organism>
<feature type="transmembrane region" description="Helical" evidence="5">
    <location>
        <begin position="67"/>
        <end position="92"/>
    </location>
</feature>
<dbReference type="PANTHER" id="PTHR13259">
    <property type="entry name" value="BLADDER CANCER 10 KD PROTEIN HOMOLOG"/>
    <property type="match status" value="1"/>
</dbReference>
<reference evidence="6 7" key="2">
    <citation type="journal article" date="2012" name="Open Biol.">
        <title>Characteristics of nucleosomes and linker DNA regions on the genome of the basidiomycete Mixia osmundae revealed by mono- and dinucleosome mapping.</title>
        <authorList>
            <person name="Nishida H."/>
            <person name="Kondo S."/>
            <person name="Matsumoto T."/>
            <person name="Suzuki Y."/>
            <person name="Yoshikawa H."/>
            <person name="Taylor T.D."/>
            <person name="Sugiyama J."/>
        </authorList>
    </citation>
    <scope>NUCLEOTIDE SEQUENCE [LARGE SCALE GENOMIC DNA]</scope>
    <source>
        <strain evidence="7">CBS 9802 / IAM 14324 / JCM 22182 / KY 12970</strain>
    </source>
</reference>
<dbReference type="RefSeq" id="XP_014566870.1">
    <property type="nucleotide sequence ID" value="XM_014711384.1"/>
</dbReference>
<evidence type="ECO:0000256" key="5">
    <source>
        <dbReference type="SAM" id="Phobius"/>
    </source>
</evidence>
<dbReference type="InParanoid" id="G7DZ67"/>
<keyword evidence="2 5" id="KW-0812">Transmembrane</keyword>
<gene>
    <name evidence="6" type="primary">Mo02534</name>
    <name evidence="6" type="ORF">E5Q_02534</name>
</gene>
<keyword evidence="7" id="KW-1185">Reference proteome</keyword>
<accession>G7DZ67</accession>
<dbReference type="InterPro" id="IPR009598">
    <property type="entry name" value="BCALP"/>
</dbReference>
<keyword evidence="3 5" id="KW-1133">Transmembrane helix</keyword>
<dbReference type="PANTHER" id="PTHR13259:SF1">
    <property type="entry name" value="BLADDER CANCER-ASSOCIATED PROTEIN"/>
    <property type="match status" value="1"/>
</dbReference>
<dbReference type="AlphaFoldDB" id="G7DZ67"/>
<protein>
    <submittedName>
        <fullName evidence="6">Uncharacterized protein</fullName>
    </submittedName>
</protein>